<keyword evidence="7" id="KW-1185">Reference proteome</keyword>
<dbReference type="InterPro" id="IPR020103">
    <property type="entry name" value="PsdUridine_synth_cat_dom_sf"/>
</dbReference>
<dbReference type="EMBL" id="CAMXCT030006824">
    <property type="protein sequence ID" value="CAL4807961.1"/>
    <property type="molecule type" value="Genomic_DNA"/>
</dbReference>
<dbReference type="PROSITE" id="PS51375">
    <property type="entry name" value="PPR"/>
    <property type="match status" value="2"/>
</dbReference>
<dbReference type="GO" id="GO:0001522">
    <property type="term" value="P:pseudouridine synthesis"/>
    <property type="evidence" value="ECO:0007669"/>
    <property type="project" value="InterPro"/>
</dbReference>
<dbReference type="InterPro" id="IPR006145">
    <property type="entry name" value="PsdUridine_synth_RsuA/RluA"/>
</dbReference>
<keyword evidence="2" id="KW-1133">Transmembrane helix</keyword>
<evidence type="ECO:0000313" key="5">
    <source>
        <dbReference type="EMBL" id="CAL1174024.1"/>
    </source>
</evidence>
<dbReference type="Pfam" id="PF00849">
    <property type="entry name" value="PseudoU_synth_2"/>
    <property type="match status" value="1"/>
</dbReference>
<feature type="repeat" description="PPR" evidence="1">
    <location>
        <begin position="176"/>
        <end position="210"/>
    </location>
</feature>
<feature type="repeat" description="PPR" evidence="1">
    <location>
        <begin position="72"/>
        <end position="106"/>
    </location>
</feature>
<evidence type="ECO:0000256" key="1">
    <source>
        <dbReference type="PROSITE-ProRule" id="PRU00708"/>
    </source>
</evidence>
<dbReference type="GO" id="GO:0003729">
    <property type="term" value="F:mRNA binding"/>
    <property type="evidence" value="ECO:0007669"/>
    <property type="project" value="TreeGrafter"/>
</dbReference>
<accession>A0A9P1M640</accession>
<name>A0A9P1M640_9DINO</name>
<comment type="caution">
    <text evidence="4">The sequence shown here is derived from an EMBL/GenBank/DDBJ whole genome shotgun (WGS) entry which is preliminary data.</text>
</comment>
<dbReference type="Proteomes" id="UP001152797">
    <property type="component" value="Unassembled WGS sequence"/>
</dbReference>
<dbReference type="Gene3D" id="3.30.2350.10">
    <property type="entry name" value="Pseudouridine synthase"/>
    <property type="match status" value="1"/>
</dbReference>
<dbReference type="PANTHER" id="PTHR47938:SF35">
    <property type="entry name" value="PENTATRICOPEPTIDE REPEAT-CONTAINING PROTEIN 4, MITOCHONDRIAL-RELATED"/>
    <property type="match status" value="1"/>
</dbReference>
<dbReference type="OrthoDB" id="439159at2759"/>
<dbReference type="Pfam" id="PF01535">
    <property type="entry name" value="PPR"/>
    <property type="match status" value="2"/>
</dbReference>
<keyword evidence="2" id="KW-0812">Transmembrane</keyword>
<dbReference type="EMBL" id="CAMXCT010006824">
    <property type="protein sequence ID" value="CAI4020649.1"/>
    <property type="molecule type" value="Genomic_DNA"/>
</dbReference>
<protein>
    <submittedName>
        <fullName evidence="6">Pentatricopeptide repeat-containing protein GUN1, chloroplastic (Pentatricopeptide repeat-containing protein At2g31400) (Protein GENOMES UNCOUPLED 1)</fullName>
    </submittedName>
</protein>
<dbReference type="NCBIfam" id="TIGR00756">
    <property type="entry name" value="PPR"/>
    <property type="match status" value="2"/>
</dbReference>
<gene>
    <name evidence="4" type="ORF">C1SCF055_LOCUS45048</name>
</gene>
<evidence type="ECO:0000313" key="4">
    <source>
        <dbReference type="EMBL" id="CAI4020649.1"/>
    </source>
</evidence>
<dbReference type="Gene3D" id="1.25.40.10">
    <property type="entry name" value="Tetratricopeptide repeat domain"/>
    <property type="match status" value="4"/>
</dbReference>
<dbReference type="EMBL" id="CAMXCT020006824">
    <property type="protein sequence ID" value="CAL1174024.1"/>
    <property type="molecule type" value="Genomic_DNA"/>
</dbReference>
<dbReference type="PANTHER" id="PTHR47938">
    <property type="entry name" value="RESPIRATORY COMPLEX I CHAPERONE (CIA84), PUTATIVE (AFU_ORTHOLOGUE AFUA_2G06020)-RELATED"/>
    <property type="match status" value="1"/>
</dbReference>
<evidence type="ECO:0000256" key="2">
    <source>
        <dbReference type="SAM" id="Phobius"/>
    </source>
</evidence>
<feature type="transmembrane region" description="Helical" evidence="2">
    <location>
        <begin position="1184"/>
        <end position="1203"/>
    </location>
</feature>
<organism evidence="4">
    <name type="scientific">Cladocopium goreaui</name>
    <dbReference type="NCBI Taxonomy" id="2562237"/>
    <lineage>
        <taxon>Eukaryota</taxon>
        <taxon>Sar</taxon>
        <taxon>Alveolata</taxon>
        <taxon>Dinophyceae</taxon>
        <taxon>Suessiales</taxon>
        <taxon>Symbiodiniaceae</taxon>
        <taxon>Cladocopium</taxon>
    </lineage>
</organism>
<reference evidence="5" key="2">
    <citation type="submission" date="2024-04" db="EMBL/GenBank/DDBJ databases">
        <authorList>
            <person name="Chen Y."/>
            <person name="Shah S."/>
            <person name="Dougan E. K."/>
            <person name="Thang M."/>
            <person name="Chan C."/>
        </authorList>
    </citation>
    <scope>NUCLEOTIDE SEQUENCE [LARGE SCALE GENOMIC DNA]</scope>
</reference>
<evidence type="ECO:0000259" key="3">
    <source>
        <dbReference type="Pfam" id="PF00849"/>
    </source>
</evidence>
<feature type="domain" description="Pseudouridine synthase RsuA/RluA-like" evidence="3">
    <location>
        <begin position="634"/>
        <end position="728"/>
    </location>
</feature>
<evidence type="ECO:0000313" key="7">
    <source>
        <dbReference type="Proteomes" id="UP001152797"/>
    </source>
</evidence>
<evidence type="ECO:0000313" key="6">
    <source>
        <dbReference type="EMBL" id="CAL4807961.1"/>
    </source>
</evidence>
<sequence length="1446" mass="161326">MSVRETQRRLSAAMASSTRSANWRTALLLFSEAENADLVCYTAAVAACTSGSQWQGVLQLMAAMYLARIQTDTICFNSAINACSKAFRWEDALQLLKHMATQKVRANCISYSSCMSSCEWRVTFRLLDEMTTALIPPNDFIFNTVMASCQRSSEWARAMEVMDITRGMSSYNVCPDSFTYSIAINACQDASQWQQAISLWHEMTSNNIEVNVVCNNAAISALGEGGDWRLVLAQLNEMRTILRPDYVSCGAAMGACVKVREWLQSNALLGSMKFCSLSTDISNFNIAVSGSKWRPALQLLGCEERGLKPNGRTISNAIQVLADSSCWKDSFELIDRMRVRQVADNEITCSATLSACEKSQKWLISLAFLRWMTQHNVKPNEVSYNSVVTASEKKNQWQHALSLLLDAEVCLEIQATSTQAAWRRARRRRLGAEPGGELGDLPELTKLSLQELSTLAWSLASSLPKEFWRLLLAEVVSRLRNGEEKLVPLRALANLAWAASVQGTWPFEGRGTEGTTEVLPFFYRSLQHELTRRSQLFEGFERFERADSSVSALGFSSNALEILWASTFVDLALPTKQLSPIWHALMRCSKAMCTTPSTALPQIAPMTPSVPISALCRELTCEPRVVLQLSDRFLVFKPSGWQVDESGEASALPLSSYISSFKRHPIFSDEAHQRGFLHRLDVPSSGLILVASTYEAYYDLQFQLSLGMITRDYTSLCHGWFAGDRDVRASVAWSDSGVQQDTPSVVSQSSAARSNARSHVKLLGHLGHLGHSVRRLAWLLQCACLGPEVAKAVLKPIERCSPGSMAQGGTKATIVGVDEDGKQGIGCLPKKSSAEQFSTYGQITDLYLRNGSEYLGSLVGFRKILWSQVFYHGNRHRLTWSMAPLPVKPVKVSVPSAQRGEPIPVLIPVFIFLMMVFLRAWRRRRAGQGNGRAPGTLLTSLRVKREAHGKKVAKAVLKPIEQAMQPWIGGPRSCEFDYNIFTVGGRITDVCGTKATIVGVDEDGDLPVFTDDGKMMIFYAKNCRKALSVGDRVFNTWRREVAEVIRFDHMDDPVVVKPNQLRSVWPRCVTERLPSIGDRVHHACETIGTVEGFDEDGDFQVKMSNGTPAVWYAHKCKQGIGCLPKKSSAEENGSEYLGSLVGFRKILWSQVFYHGNRHRLTWSMAPLPVKPVKVSVPSAQRGELIPVLLPVFIFLMMVFLRAWRRRRAAQGNGRARGTLLTSLRLEPQWCFGVKREAHGKKVAKAVLKPIEQAMQPWIRGPRSREFDYNIFTVGGTKATIVGVDEDGDLPVFTDIFYAKNCRKALSVGDRVFNTWRQEVAEVIRFDHMGVTERLPSIGDRVHHACETIGTVEGFDEDGNWSKFIRFRQRLKCCMSEISIIVNSQGAYLFLGYLALNVTCSFTDPVNVATINHNFSRCNLFDEFQRKQGIGCLPKKSSAEELLEELP</sequence>
<reference evidence="4" key="1">
    <citation type="submission" date="2022-10" db="EMBL/GenBank/DDBJ databases">
        <authorList>
            <person name="Chen Y."/>
            <person name="Dougan E. K."/>
            <person name="Chan C."/>
            <person name="Rhodes N."/>
            <person name="Thang M."/>
        </authorList>
    </citation>
    <scope>NUCLEOTIDE SEQUENCE</scope>
</reference>
<dbReference type="InterPro" id="IPR002885">
    <property type="entry name" value="PPR_rpt"/>
</dbReference>
<dbReference type="GO" id="GO:0009982">
    <property type="term" value="F:pseudouridine synthase activity"/>
    <property type="evidence" value="ECO:0007669"/>
    <property type="project" value="InterPro"/>
</dbReference>
<dbReference type="SUPFAM" id="SSF55120">
    <property type="entry name" value="Pseudouridine synthase"/>
    <property type="match status" value="1"/>
</dbReference>
<dbReference type="InterPro" id="IPR011990">
    <property type="entry name" value="TPR-like_helical_dom_sf"/>
</dbReference>
<keyword evidence="2" id="KW-0472">Membrane</keyword>
<proteinExistence type="predicted"/>